<accession>A0ABM1A6P8</accession>
<dbReference type="InterPro" id="IPR008993">
    <property type="entry name" value="TIMP-like_OB-fold"/>
</dbReference>
<feature type="non-terminal residue" evidence="7">
    <location>
        <position position="276"/>
    </location>
</feature>
<dbReference type="PANTHER" id="PTHR10913:SF78">
    <property type="entry name" value="AGRIN"/>
    <property type="match status" value="1"/>
</dbReference>
<name>A0ABM1A6P8_APLCA</name>
<dbReference type="SMART" id="SM00280">
    <property type="entry name" value="KAZAL"/>
    <property type="match status" value="1"/>
</dbReference>
<evidence type="ECO:0000313" key="6">
    <source>
        <dbReference type="Proteomes" id="UP000694888"/>
    </source>
</evidence>
<dbReference type="Gene3D" id="3.30.60.30">
    <property type="match status" value="1"/>
</dbReference>
<dbReference type="SUPFAM" id="SSF100895">
    <property type="entry name" value="Kazal-type serine protease inhibitors"/>
    <property type="match status" value="1"/>
</dbReference>
<proteinExistence type="predicted"/>
<sequence>MSPHPYPSMADLRVVVLFVSALLCAYSASADDETKRLWNCHDKGINDRTDMAMVVVSGTVKKLMSDELHSTNEIRMFRGEVEIKRIFKGGQVVDTLATITPGLLRQHKMVMVEGFGDPEICDNVVKERDTKIFMLSPNGNGELKLNSSVVPLTLHNLDYVDSVVNHLPFITEKPKQISPCYLYFCPFGATCRVDEETMTPMCVCERKCSKIFAPVCGTDMVTYSNLCMLERASCIHNKLIKVKSHGVCGVRDPCEGHVCKFGAECLPSQDGERARC</sequence>
<evidence type="ECO:0000313" key="7">
    <source>
        <dbReference type="RefSeq" id="XP_012941883.2"/>
    </source>
</evidence>
<dbReference type="SMART" id="SM00274">
    <property type="entry name" value="FOLN"/>
    <property type="match status" value="2"/>
</dbReference>
<dbReference type="InterPro" id="IPR036058">
    <property type="entry name" value="Kazal_dom_sf"/>
</dbReference>
<keyword evidence="6" id="KW-1185">Reference proteome</keyword>
<organism evidence="6 7">
    <name type="scientific">Aplysia californica</name>
    <name type="common">California sea hare</name>
    <dbReference type="NCBI Taxonomy" id="6500"/>
    <lineage>
        <taxon>Eukaryota</taxon>
        <taxon>Metazoa</taxon>
        <taxon>Spiralia</taxon>
        <taxon>Lophotrochozoa</taxon>
        <taxon>Mollusca</taxon>
        <taxon>Gastropoda</taxon>
        <taxon>Heterobranchia</taxon>
        <taxon>Euthyneura</taxon>
        <taxon>Tectipleura</taxon>
        <taxon>Aplysiida</taxon>
        <taxon>Aplysioidea</taxon>
        <taxon>Aplysiidae</taxon>
        <taxon>Aplysia</taxon>
    </lineage>
</organism>
<dbReference type="CDD" id="cd00104">
    <property type="entry name" value="KAZAL_FS"/>
    <property type="match status" value="1"/>
</dbReference>
<evidence type="ECO:0000259" key="5">
    <source>
        <dbReference type="PROSITE" id="PS51465"/>
    </source>
</evidence>
<dbReference type="InterPro" id="IPR004850">
    <property type="entry name" value="NtA_dom"/>
</dbReference>
<dbReference type="PROSITE" id="PS51465">
    <property type="entry name" value="KAZAL_2"/>
    <property type="match status" value="1"/>
</dbReference>
<feature type="chain" id="PRO_5046531170" evidence="3">
    <location>
        <begin position="31"/>
        <end position="276"/>
    </location>
</feature>
<dbReference type="Pfam" id="PF07648">
    <property type="entry name" value="Kazal_2"/>
    <property type="match status" value="1"/>
</dbReference>
<protein>
    <submittedName>
        <fullName evidence="7">Agrin</fullName>
    </submittedName>
</protein>
<evidence type="ECO:0000259" key="4">
    <source>
        <dbReference type="PROSITE" id="PS51121"/>
    </source>
</evidence>
<feature type="domain" description="NtA" evidence="4">
    <location>
        <begin position="40"/>
        <end position="174"/>
    </location>
</feature>
<evidence type="ECO:0000256" key="2">
    <source>
        <dbReference type="PROSITE-ProRule" id="PRU00443"/>
    </source>
</evidence>
<dbReference type="GeneID" id="101858881"/>
<reference evidence="7" key="1">
    <citation type="submission" date="2025-08" db="UniProtKB">
        <authorList>
            <consortium name="RefSeq"/>
        </authorList>
    </citation>
    <scope>IDENTIFICATION</scope>
</reference>
<keyword evidence="3" id="KW-0732">Signal</keyword>
<dbReference type="PANTHER" id="PTHR10913">
    <property type="entry name" value="FOLLISTATIN-RELATED"/>
    <property type="match status" value="1"/>
</dbReference>
<comment type="caution">
    <text evidence="2">Lacks conserved residue(s) required for the propagation of feature annotation.</text>
</comment>
<dbReference type="RefSeq" id="XP_012941883.2">
    <property type="nucleotide sequence ID" value="XM_013086429.2"/>
</dbReference>
<evidence type="ECO:0000256" key="3">
    <source>
        <dbReference type="SAM" id="SignalP"/>
    </source>
</evidence>
<dbReference type="InterPro" id="IPR003645">
    <property type="entry name" value="Fol_N"/>
</dbReference>
<gene>
    <name evidence="7" type="primary">LOC101858881</name>
</gene>
<dbReference type="PROSITE" id="PS51121">
    <property type="entry name" value="NTA"/>
    <property type="match status" value="1"/>
</dbReference>
<feature type="domain" description="Kazal-like" evidence="5">
    <location>
        <begin position="203"/>
        <end position="250"/>
    </location>
</feature>
<feature type="signal peptide" evidence="3">
    <location>
        <begin position="1"/>
        <end position="30"/>
    </location>
</feature>
<dbReference type="Gene3D" id="2.40.50.120">
    <property type="match status" value="1"/>
</dbReference>
<evidence type="ECO:0000256" key="1">
    <source>
        <dbReference type="ARBA" id="ARBA00023157"/>
    </source>
</evidence>
<keyword evidence="1" id="KW-1015">Disulfide bond</keyword>
<dbReference type="InterPro" id="IPR002350">
    <property type="entry name" value="Kazal_dom"/>
</dbReference>
<dbReference type="Pfam" id="PF03146">
    <property type="entry name" value="NtA"/>
    <property type="match status" value="1"/>
</dbReference>
<dbReference type="Proteomes" id="UP000694888">
    <property type="component" value="Unplaced"/>
</dbReference>
<dbReference type="InterPro" id="IPR050653">
    <property type="entry name" value="Prot_Inhib_GrowthFact_Antg"/>
</dbReference>
<dbReference type="SUPFAM" id="SSF50242">
    <property type="entry name" value="TIMP-like"/>
    <property type="match status" value="1"/>
</dbReference>